<dbReference type="InterPro" id="IPR012347">
    <property type="entry name" value="Ferritin-like"/>
</dbReference>
<evidence type="ECO:0000313" key="3">
    <source>
        <dbReference type="Proteomes" id="UP001058016"/>
    </source>
</evidence>
<dbReference type="RefSeq" id="WP_212726150.1">
    <property type="nucleotide sequence ID" value="NZ_CP071249.1"/>
</dbReference>
<feature type="domain" description="DUF2383" evidence="1">
    <location>
        <begin position="7"/>
        <end position="113"/>
    </location>
</feature>
<dbReference type="SUPFAM" id="SSF47240">
    <property type="entry name" value="Ferritin-like"/>
    <property type="match status" value="1"/>
</dbReference>
<name>A0ABY5JHR8_9FIRM</name>
<organism evidence="2 3">
    <name type="scientific">Turicibacter bilis</name>
    <dbReference type="NCBI Taxonomy" id="2735723"/>
    <lineage>
        <taxon>Bacteria</taxon>
        <taxon>Bacillati</taxon>
        <taxon>Bacillota</taxon>
        <taxon>Erysipelotrichia</taxon>
        <taxon>Erysipelotrichales</taxon>
        <taxon>Turicibacteraceae</taxon>
        <taxon>Turicibacter</taxon>
    </lineage>
</organism>
<gene>
    <name evidence="2" type="ORF">J0J69_12025</name>
</gene>
<dbReference type="InterPro" id="IPR019052">
    <property type="entry name" value="DUF2383"/>
</dbReference>
<evidence type="ECO:0000313" key="2">
    <source>
        <dbReference type="EMBL" id="UUF05748.1"/>
    </source>
</evidence>
<reference evidence="2 3" key="1">
    <citation type="submission" date="2021-03" db="EMBL/GenBank/DDBJ databases">
        <title>Comparative Genomics and Metabolomics in the genus Turicibacter.</title>
        <authorList>
            <person name="Maki J."/>
            <person name="Looft T."/>
        </authorList>
    </citation>
    <scope>NUCLEOTIDE SEQUENCE [LARGE SCALE GENOMIC DNA]</scope>
    <source>
        <strain evidence="2 3">MMM721</strain>
    </source>
</reference>
<evidence type="ECO:0000259" key="1">
    <source>
        <dbReference type="Pfam" id="PF09537"/>
    </source>
</evidence>
<sequence>MENNQEIIKELNKFLKGTKMGVDTFKQYEEKAQTPELKQELNKIISIFKAHEEKTAAAIKKLGGEADDSIGITGELASMFEKIKDIFVDTDQEVLERAIKAVNMGKDQGTKVLQTCKDLKADPFIIDRLTEILNDYETTSKALNKLSK</sequence>
<dbReference type="Gene3D" id="1.20.1260.10">
    <property type="match status" value="1"/>
</dbReference>
<keyword evidence="3" id="KW-1185">Reference proteome</keyword>
<proteinExistence type="predicted"/>
<dbReference type="EMBL" id="CP071249">
    <property type="protein sequence ID" value="UUF05748.1"/>
    <property type="molecule type" value="Genomic_DNA"/>
</dbReference>
<protein>
    <submittedName>
        <fullName evidence="2">DUF2383 domain-containing protein</fullName>
    </submittedName>
</protein>
<dbReference type="Proteomes" id="UP001058016">
    <property type="component" value="Chromosome"/>
</dbReference>
<accession>A0ABY5JHR8</accession>
<dbReference type="InterPro" id="IPR009078">
    <property type="entry name" value="Ferritin-like_SF"/>
</dbReference>
<dbReference type="Pfam" id="PF09537">
    <property type="entry name" value="DUF2383"/>
    <property type="match status" value="1"/>
</dbReference>